<dbReference type="InterPro" id="IPR003597">
    <property type="entry name" value="Ig_C1-set"/>
</dbReference>
<keyword evidence="4" id="KW-0490">MHC I</keyword>
<dbReference type="PANTHER" id="PTHR19944:SF62">
    <property type="entry name" value="BETA-2-MICROGLOBULIN"/>
    <property type="match status" value="1"/>
</dbReference>
<feature type="domain" description="Ig-like" evidence="9">
    <location>
        <begin position="24"/>
        <end position="111"/>
    </location>
</feature>
<dbReference type="InterPro" id="IPR007110">
    <property type="entry name" value="Ig-like_dom"/>
</dbReference>
<evidence type="ECO:0000313" key="11">
    <source>
        <dbReference type="Proteomes" id="UP001219934"/>
    </source>
</evidence>
<evidence type="ECO:0000256" key="7">
    <source>
        <dbReference type="ARBA" id="ARBA00023319"/>
    </source>
</evidence>
<gene>
    <name evidence="10" type="ORF">JOQ06_003438</name>
</gene>
<evidence type="ECO:0000256" key="5">
    <source>
        <dbReference type="ARBA" id="ARBA00022525"/>
    </source>
</evidence>
<dbReference type="Proteomes" id="UP001219934">
    <property type="component" value="Unassembled WGS sequence"/>
</dbReference>
<dbReference type="InterPro" id="IPR003006">
    <property type="entry name" value="Ig/MHC_CS"/>
</dbReference>
<comment type="similarity">
    <text evidence="2">Belongs to the beta-2-microglobulin family.</text>
</comment>
<dbReference type="EMBL" id="JAPTMU010000022">
    <property type="protein sequence ID" value="KAJ4924482.1"/>
    <property type="molecule type" value="Genomic_DNA"/>
</dbReference>
<comment type="subcellular location">
    <subcellularLocation>
        <location evidence="1">Secreted</location>
    </subcellularLocation>
</comment>
<feature type="signal peptide" evidence="8">
    <location>
        <begin position="1"/>
        <end position="16"/>
    </location>
</feature>
<dbReference type="GO" id="GO:0042612">
    <property type="term" value="C:MHC class I protein complex"/>
    <property type="evidence" value="ECO:0007669"/>
    <property type="project" value="UniProtKB-KW"/>
</dbReference>
<dbReference type="Pfam" id="PF07654">
    <property type="entry name" value="C1-set"/>
    <property type="match status" value="2"/>
</dbReference>
<dbReference type="InterPro" id="IPR050160">
    <property type="entry name" value="MHC/Immunoglobulin"/>
</dbReference>
<sequence>MRLIFCIAALVAVTFAQDANHTPPKVMVYSHDPAEFGTLNTLICHVSGFHPPDIMIQLMKDDEEIRNAEQTDLAFKKNWRFHLTKSVPFTPKEGEKYSCKVTHGSTPKQYAWVLVGLLSVLPAKAKDASPDVQVYSKGPGIIGEPNTLICHVKGFYPPEISIKVLNNGKEILGAKQTDLAFEENWHYHLTKHVPFTPSQNNKYTCVVTHLGSPRVYTWISDM</sequence>
<evidence type="ECO:0000256" key="1">
    <source>
        <dbReference type="ARBA" id="ARBA00004613"/>
    </source>
</evidence>
<evidence type="ECO:0000256" key="4">
    <source>
        <dbReference type="ARBA" id="ARBA00022451"/>
    </source>
</evidence>
<keyword evidence="7" id="KW-0393">Immunoglobulin domain</keyword>
<proteinExistence type="inferred from homology"/>
<feature type="domain" description="Ig-like" evidence="9">
    <location>
        <begin position="130"/>
        <end position="217"/>
    </location>
</feature>
<evidence type="ECO:0000256" key="2">
    <source>
        <dbReference type="ARBA" id="ARBA00009564"/>
    </source>
</evidence>
<dbReference type="PROSITE" id="PS50835">
    <property type="entry name" value="IG_LIKE"/>
    <property type="match status" value="2"/>
</dbReference>
<evidence type="ECO:0000256" key="8">
    <source>
        <dbReference type="SAM" id="SignalP"/>
    </source>
</evidence>
<accession>A0AAD6AGT7</accession>
<feature type="chain" id="PRO_5041951472" description="Beta-2-microglobulin" evidence="8">
    <location>
        <begin position="17"/>
        <end position="222"/>
    </location>
</feature>
<keyword evidence="11" id="KW-1185">Reference proteome</keyword>
<reference evidence="10" key="1">
    <citation type="submission" date="2022-11" db="EMBL/GenBank/DDBJ databases">
        <title>Chromosome-level genome of Pogonophryne albipinna.</title>
        <authorList>
            <person name="Jo E."/>
        </authorList>
    </citation>
    <scope>NUCLEOTIDE SEQUENCE</scope>
    <source>
        <strain evidence="10">SGF0006</strain>
        <tissue evidence="10">Muscle</tissue>
    </source>
</reference>
<dbReference type="PROSITE" id="PS00290">
    <property type="entry name" value="IG_MHC"/>
    <property type="match status" value="2"/>
</dbReference>
<dbReference type="GO" id="GO:0005576">
    <property type="term" value="C:extracellular region"/>
    <property type="evidence" value="ECO:0007669"/>
    <property type="project" value="UniProtKB-SubCell"/>
</dbReference>
<dbReference type="InterPro" id="IPR036179">
    <property type="entry name" value="Ig-like_dom_sf"/>
</dbReference>
<keyword evidence="5" id="KW-0964">Secreted</keyword>
<dbReference type="SMART" id="SM00407">
    <property type="entry name" value="IGc1"/>
    <property type="match status" value="2"/>
</dbReference>
<dbReference type="SUPFAM" id="SSF48726">
    <property type="entry name" value="Immunoglobulin"/>
    <property type="match status" value="2"/>
</dbReference>
<name>A0AAD6AGT7_9TELE</name>
<dbReference type="AlphaFoldDB" id="A0AAD6AGT7"/>
<protein>
    <recommendedName>
        <fullName evidence="3">Beta-2-microglobulin</fullName>
    </recommendedName>
</protein>
<evidence type="ECO:0000259" key="9">
    <source>
        <dbReference type="PROSITE" id="PS50835"/>
    </source>
</evidence>
<dbReference type="GO" id="GO:0002474">
    <property type="term" value="P:antigen processing and presentation of peptide antigen via MHC class I"/>
    <property type="evidence" value="ECO:0007669"/>
    <property type="project" value="UniProtKB-KW"/>
</dbReference>
<dbReference type="InterPro" id="IPR013783">
    <property type="entry name" value="Ig-like_fold"/>
</dbReference>
<evidence type="ECO:0000256" key="6">
    <source>
        <dbReference type="ARBA" id="ARBA00022859"/>
    </source>
</evidence>
<comment type="caution">
    <text evidence="10">The sequence shown here is derived from an EMBL/GenBank/DDBJ whole genome shotgun (WGS) entry which is preliminary data.</text>
</comment>
<dbReference type="GO" id="GO:0010038">
    <property type="term" value="P:response to metal ion"/>
    <property type="evidence" value="ECO:0007669"/>
    <property type="project" value="UniProtKB-ARBA"/>
</dbReference>
<keyword evidence="6" id="KW-0391">Immunity</keyword>
<dbReference type="PANTHER" id="PTHR19944">
    <property type="entry name" value="MHC CLASS II-RELATED"/>
    <property type="match status" value="1"/>
</dbReference>
<keyword evidence="8" id="KW-0732">Signal</keyword>
<organism evidence="10 11">
    <name type="scientific">Pogonophryne albipinna</name>
    <dbReference type="NCBI Taxonomy" id="1090488"/>
    <lineage>
        <taxon>Eukaryota</taxon>
        <taxon>Metazoa</taxon>
        <taxon>Chordata</taxon>
        <taxon>Craniata</taxon>
        <taxon>Vertebrata</taxon>
        <taxon>Euteleostomi</taxon>
        <taxon>Actinopterygii</taxon>
        <taxon>Neopterygii</taxon>
        <taxon>Teleostei</taxon>
        <taxon>Neoteleostei</taxon>
        <taxon>Acanthomorphata</taxon>
        <taxon>Eupercaria</taxon>
        <taxon>Perciformes</taxon>
        <taxon>Notothenioidei</taxon>
        <taxon>Pogonophryne</taxon>
    </lineage>
</organism>
<evidence type="ECO:0000313" key="10">
    <source>
        <dbReference type="EMBL" id="KAJ4924482.1"/>
    </source>
</evidence>
<dbReference type="Gene3D" id="2.60.40.10">
    <property type="entry name" value="Immunoglobulins"/>
    <property type="match status" value="2"/>
</dbReference>
<evidence type="ECO:0000256" key="3">
    <source>
        <dbReference type="ARBA" id="ARBA00018767"/>
    </source>
</evidence>
<dbReference type="FunFam" id="2.60.40.10:FF:001005">
    <property type="entry name" value="Beta-2-microglobulin"/>
    <property type="match status" value="1"/>
</dbReference>